<reference evidence="1" key="1">
    <citation type="journal article" date="2014" name="Int. J. Syst. Evol. Microbiol.">
        <title>Complete genome sequence of Corynebacterium casei LMG S-19264T (=DSM 44701T), isolated from a smear-ripened cheese.</title>
        <authorList>
            <consortium name="US DOE Joint Genome Institute (JGI-PGF)"/>
            <person name="Walter F."/>
            <person name="Albersmeier A."/>
            <person name="Kalinowski J."/>
            <person name="Ruckert C."/>
        </authorList>
    </citation>
    <scope>NUCLEOTIDE SEQUENCE</scope>
    <source>
        <strain evidence="1">JCM 4369</strain>
    </source>
</reference>
<sequence>MLNLLNKFVVPEVSHVDIYQDDEDPLQFWMIPQRVRAALGPEDTPELSIYAFARDLSLMAGIDTPLPPGETEGGLMTLTVECTVQQEDQEKILAYLRSQVLSGALHLARPVASGGEIGTEWRGAVSGDPKLAYPTWIEGDVQFCLPSALGPTFVKPGDNKVKPSLTESNVASFSIALGQEGIRLFRETISSGKLPAHVAYSLQFVARVPSITVTITGHAEAVHRELKDLAPIVETENGVPVRTFPQVTSLKELQDTCGSLHVEYTKFDFAQQDDKLREQLEDFVLQTTTAYLKSMFCQPLITGQLDKEKLGTDPMQNFKPPGTSVTGSNQLWLKEFEQTGETDFGMTFHGNMARPFSTYPSAALVSMVTQPQLEKAFIEADLNTPIFHTLQVPVRVTADFEHDPIAGIQVTLDYRQTDDRTGEVKAFSQTYDFLKGSETYYFRTTLAKDAQGAPKDTFTYSSRLHYKAAQASTDIPPQPTREKSLIIGYDRLSCVDVKVVAGTVPWATVQSVQVDLRLPGVSLPSATKTVILSQQAVEDSWFSYTGGQTSPEYEYSCEFLLVNGSRMTTPPQRTSASRLLIDAPFEDRMSATFVPQGLFPPLQSIVLSTKYADEAASYHTEGTYVFTNNTTPWRWDVDLPSAKNREFQYKADITYVDGTTTPGQWQAGQEGTVQVGEVKSSLMDVTVTAAALDMTKWKLVVVKLRHEDPATHEVQEQTIKLTPANAGQDQSWKVALKDPTATTFTYELDGYGVDGTHKTVAATTSSEQLLVVEL</sequence>
<name>A0A918MDD6_9ACTN</name>
<evidence type="ECO:0000313" key="2">
    <source>
        <dbReference type="Proteomes" id="UP000618795"/>
    </source>
</evidence>
<dbReference type="EMBL" id="BMTD01000012">
    <property type="protein sequence ID" value="GGV07107.1"/>
    <property type="molecule type" value="Genomic_DNA"/>
</dbReference>
<dbReference type="RefSeq" id="WP_191875842.1">
    <property type="nucleotide sequence ID" value="NZ_BMTD01000012.1"/>
</dbReference>
<gene>
    <name evidence="1" type="ORF">GCM10010260_50960</name>
</gene>
<organism evidence="1 2">
    <name type="scientific">Streptomyces filipinensis</name>
    <dbReference type="NCBI Taxonomy" id="66887"/>
    <lineage>
        <taxon>Bacteria</taxon>
        <taxon>Bacillati</taxon>
        <taxon>Actinomycetota</taxon>
        <taxon>Actinomycetes</taxon>
        <taxon>Kitasatosporales</taxon>
        <taxon>Streptomycetaceae</taxon>
        <taxon>Streptomyces</taxon>
    </lineage>
</organism>
<proteinExistence type="predicted"/>
<protein>
    <submittedName>
        <fullName evidence="1">Uncharacterized protein</fullName>
    </submittedName>
</protein>
<keyword evidence="2" id="KW-1185">Reference proteome</keyword>
<reference evidence="1" key="2">
    <citation type="submission" date="2020-09" db="EMBL/GenBank/DDBJ databases">
        <authorList>
            <person name="Sun Q."/>
            <person name="Ohkuma M."/>
        </authorList>
    </citation>
    <scope>NUCLEOTIDE SEQUENCE</scope>
    <source>
        <strain evidence="1">JCM 4369</strain>
    </source>
</reference>
<evidence type="ECO:0000313" key="1">
    <source>
        <dbReference type="EMBL" id="GGV07107.1"/>
    </source>
</evidence>
<accession>A0A918MDD6</accession>
<dbReference type="Proteomes" id="UP000618795">
    <property type="component" value="Unassembled WGS sequence"/>
</dbReference>
<dbReference type="AlphaFoldDB" id="A0A918MDD6"/>
<comment type="caution">
    <text evidence="1">The sequence shown here is derived from an EMBL/GenBank/DDBJ whole genome shotgun (WGS) entry which is preliminary data.</text>
</comment>